<protein>
    <recommendedName>
        <fullName evidence="1">GAF domain-containing protein</fullName>
    </recommendedName>
</protein>
<dbReference type="Gene3D" id="3.30.450.40">
    <property type="match status" value="2"/>
</dbReference>
<reference evidence="2" key="1">
    <citation type="journal article" date="2021" name="Front. Microbiol.">
        <title>Comprehensive Comparative Genomics and Phenotyping of Methylobacterium Species.</title>
        <authorList>
            <person name="Alessa O."/>
            <person name="Ogura Y."/>
            <person name="Fujitani Y."/>
            <person name="Takami H."/>
            <person name="Hayashi T."/>
            <person name="Sahin N."/>
            <person name="Tani A."/>
        </authorList>
    </citation>
    <scope>NUCLEOTIDE SEQUENCE</scope>
    <source>
        <strain evidence="2">DSM 19015</strain>
    </source>
</reference>
<comment type="caution">
    <text evidence="2">The sequence shown here is derived from an EMBL/GenBank/DDBJ whole genome shotgun (WGS) entry which is preliminary data.</text>
</comment>
<dbReference type="SUPFAM" id="SSF55781">
    <property type="entry name" value="GAF domain-like"/>
    <property type="match status" value="2"/>
</dbReference>
<name>A0ABQ4S1M3_9HYPH</name>
<organism evidence="2 3">
    <name type="scientific">Methylobacterium iners</name>
    <dbReference type="NCBI Taxonomy" id="418707"/>
    <lineage>
        <taxon>Bacteria</taxon>
        <taxon>Pseudomonadati</taxon>
        <taxon>Pseudomonadota</taxon>
        <taxon>Alphaproteobacteria</taxon>
        <taxon>Hyphomicrobiales</taxon>
        <taxon>Methylobacteriaceae</taxon>
        <taxon>Methylobacterium</taxon>
    </lineage>
</organism>
<dbReference type="InterPro" id="IPR003018">
    <property type="entry name" value="GAF"/>
</dbReference>
<sequence length="313" mass="34124">MASFIRVTEIWVPSRDGTRLEFGGGSYGALTGFHAESHQTVFGYDEGLPGRAWSTRRPIVLKDLQNSYFKRGSAARAVGLTCGLALPIFAGDFLRAVVTFFCGDDHANVGAIEVWANDPARSSAMELEDGYYGNAEFFERNSKAIQFGKGQGLPGEVWERDRPVVLKDPYGSHRFLRKAEALRLGRTTAFGLPCHTDRNQAFVMTFLSALGTPIARRFEVWRADPSGGRLTHEAGLCEAKGDLTEGYDGLALTREDGALGRMLMTGLPVITEDFSEEPSILATSLREAGLATMVAIPVLSADARLTAVAAWYF</sequence>
<dbReference type="RefSeq" id="WP_238245197.1">
    <property type="nucleotide sequence ID" value="NZ_BPQP01000052.1"/>
</dbReference>
<gene>
    <name evidence="2" type="ORF">OCOJLMKI_3295</name>
</gene>
<dbReference type="InterPro" id="IPR029016">
    <property type="entry name" value="GAF-like_dom_sf"/>
</dbReference>
<feature type="domain" description="GAF" evidence="1">
    <location>
        <begin position="17"/>
        <end position="105"/>
    </location>
</feature>
<evidence type="ECO:0000313" key="3">
    <source>
        <dbReference type="Proteomes" id="UP001055125"/>
    </source>
</evidence>
<dbReference type="Pfam" id="PF13185">
    <property type="entry name" value="GAF_2"/>
    <property type="match status" value="1"/>
</dbReference>
<proteinExistence type="predicted"/>
<keyword evidence="3" id="KW-1185">Reference proteome</keyword>
<dbReference type="EMBL" id="BPQP01000052">
    <property type="protein sequence ID" value="GJD96077.1"/>
    <property type="molecule type" value="Genomic_DNA"/>
</dbReference>
<accession>A0ABQ4S1M3</accession>
<dbReference type="Proteomes" id="UP001055125">
    <property type="component" value="Unassembled WGS sequence"/>
</dbReference>
<reference evidence="2" key="2">
    <citation type="submission" date="2021-08" db="EMBL/GenBank/DDBJ databases">
        <authorList>
            <person name="Tani A."/>
            <person name="Ola A."/>
            <person name="Ogura Y."/>
            <person name="Katsura K."/>
            <person name="Hayashi T."/>
        </authorList>
    </citation>
    <scope>NUCLEOTIDE SEQUENCE</scope>
    <source>
        <strain evidence="2">DSM 19015</strain>
    </source>
</reference>
<evidence type="ECO:0000259" key="1">
    <source>
        <dbReference type="Pfam" id="PF13185"/>
    </source>
</evidence>
<evidence type="ECO:0000313" key="2">
    <source>
        <dbReference type="EMBL" id="GJD96077.1"/>
    </source>
</evidence>